<reference evidence="4" key="1">
    <citation type="journal article" date="2023" name="Science">
        <title>Genome structures resolve the early diversification of teleost fishes.</title>
        <authorList>
            <person name="Parey E."/>
            <person name="Louis A."/>
            <person name="Montfort J."/>
            <person name="Bouchez O."/>
            <person name="Roques C."/>
            <person name="Iampietro C."/>
            <person name="Lluch J."/>
            <person name="Castinel A."/>
            <person name="Donnadieu C."/>
            <person name="Desvignes T."/>
            <person name="Floi Bucao C."/>
            <person name="Jouanno E."/>
            <person name="Wen M."/>
            <person name="Mejri S."/>
            <person name="Dirks R."/>
            <person name="Jansen H."/>
            <person name="Henkel C."/>
            <person name="Chen W.J."/>
            <person name="Zahm M."/>
            <person name="Cabau C."/>
            <person name="Klopp C."/>
            <person name="Thompson A.W."/>
            <person name="Robinson-Rechavi M."/>
            <person name="Braasch I."/>
            <person name="Lecointre G."/>
            <person name="Bobe J."/>
            <person name="Postlethwait J.H."/>
            <person name="Berthelot C."/>
            <person name="Roest Crollius H."/>
            <person name="Guiguen Y."/>
        </authorList>
    </citation>
    <scope>NUCLEOTIDE SEQUENCE</scope>
    <source>
        <strain evidence="4">Concon-B</strain>
    </source>
</reference>
<dbReference type="EMBL" id="JAFJMO010000006">
    <property type="protein sequence ID" value="KAJ8274193.1"/>
    <property type="molecule type" value="Genomic_DNA"/>
</dbReference>
<dbReference type="Pfam" id="PF00179">
    <property type="entry name" value="UQ_con"/>
    <property type="match status" value="1"/>
</dbReference>
<dbReference type="GO" id="GO:0004842">
    <property type="term" value="F:ubiquitin-protein transferase activity"/>
    <property type="evidence" value="ECO:0007669"/>
    <property type="project" value="InterPro"/>
</dbReference>
<evidence type="ECO:0000259" key="3">
    <source>
        <dbReference type="PROSITE" id="PS51698"/>
    </source>
</evidence>
<dbReference type="SUPFAM" id="SSF57850">
    <property type="entry name" value="RING/U-box"/>
    <property type="match status" value="1"/>
</dbReference>
<dbReference type="InterPro" id="IPR002035">
    <property type="entry name" value="VWF_A"/>
</dbReference>
<keyword evidence="5" id="KW-1185">Reference proteome</keyword>
<dbReference type="SUPFAM" id="SSF54495">
    <property type="entry name" value="UBC-like"/>
    <property type="match status" value="1"/>
</dbReference>
<feature type="domain" description="UBC core" evidence="1">
    <location>
        <begin position="813"/>
        <end position="959"/>
    </location>
</feature>
<dbReference type="PROSITE" id="PS51698">
    <property type="entry name" value="U_BOX"/>
    <property type="match status" value="1"/>
</dbReference>
<name>A0A9Q1I0L2_CONCO</name>
<evidence type="ECO:0000259" key="2">
    <source>
        <dbReference type="PROSITE" id="PS50234"/>
    </source>
</evidence>
<dbReference type="PROSITE" id="PS50127">
    <property type="entry name" value="UBC_2"/>
    <property type="match status" value="1"/>
</dbReference>
<dbReference type="SUPFAM" id="SSF53300">
    <property type="entry name" value="vWA-like"/>
    <property type="match status" value="1"/>
</dbReference>
<protein>
    <submittedName>
        <fullName evidence="4">Uncharacterized protein</fullName>
    </submittedName>
</protein>
<gene>
    <name evidence="4" type="ORF">COCON_G00088180</name>
</gene>
<dbReference type="Gene3D" id="3.40.50.410">
    <property type="entry name" value="von Willebrand factor, type A domain"/>
    <property type="match status" value="1"/>
</dbReference>
<proteinExistence type="predicted"/>
<dbReference type="CDD" id="cd16453">
    <property type="entry name" value="RING-Ubox"/>
    <property type="match status" value="1"/>
</dbReference>
<dbReference type="InterPro" id="IPR016135">
    <property type="entry name" value="UBQ-conjugating_enzyme/RWD"/>
</dbReference>
<feature type="domain" description="VWFA" evidence="2">
    <location>
        <begin position="576"/>
        <end position="774"/>
    </location>
</feature>
<dbReference type="AlphaFoldDB" id="A0A9Q1I0L2"/>
<sequence length="1055" mass="119412">MEKKIYALLEDNRLESFYNKFLELGVKDEKDFIDSIDDETLKEIGLSQVEKKRYEIMRTRIGKLGNVKKSMQNFSVKYTFPKCSELREINDMDPSQNTLEDLMLRIAIQENIGTDKAVCLYTVDGMPLTDDSFFNTWCFNDRHIENGNEIYAIFTPKENIQTPVKSNPQSRQVPGADTVRCHIMLKGDYEIKVNLDTDNLQDLRNELSNETGIPAHVLHAKDEEKGGGTPLKDLGISSQSILHFSLSSLNDKYQDKAAFFNNDISASITQTTKGMSVFLSALYAIHMRHSDEQFLKVIAYIRKLTGCNALALALYQIMCKGEFGTRNQKIAVVEGLYLLFRELLPSLTKRNGLRVIEDHEVFEYSTICWAYLMSQAEENSQHSEVYAAMRLTCEGSGSNLCEPVRIPGIASVYERAFILDKIRDEQRIPNCTEDSLKETSLQRARNIEKILLSLPRQTQYFHQWIAYDCGHGHNFQVNPEKTYEEMADGLSAYSHLELTPPLQLKNLGMEGPRLILIDEDNCAVYLSQNKGQQSLVQVFDCLAGKEKAVDVDELANRLKDARTDQTYKIGGVPEEAIMVLVDASSSMADVCYEQDQTRSRMDVVKQLFLAFMARTSAYSFHHIIGLVKFGGCCLEFHEFTETVGVFQRYVNSLEACGCTPLYDALNLGISKLSDVKKKFPDCRLRMLCLSDGNDEGSSRDPVKVAVRLIDAHIVVDTVILGGEENSVLHGISNVTGGCCFKPETGKEALKLFEMETVLSLKGRKLKKKHVASSIKGLGYDKEPEVLLPKEVNDKVTLPLIALNNAPKQTTEMSRERRILDELRSLHVDPHPYCTVFPSETDFSFWKILMSGPPDTPYEKGNFELYCQFGADYPLKPPQVRFLTPIHHCNVNSIGRICHNIFDRNYSANVTMKEILDSVFGLLIAAEPDDPLDSVVAEEFLSNPQAYVKQAEKTTVEAAGTSLEDMEKKLVGESLNKVQIPRHLICQLSGKMFIDPVSTKYGDVYERKCIEKELIKKQEDPFNKKPLRKTDLTPNRKMKAMVKEYRSHEISQPLSI</sequence>
<dbReference type="PANTHER" id="PTHR24068">
    <property type="entry name" value="UBIQUITIN-CONJUGATING ENZYME E2"/>
    <property type="match status" value="1"/>
</dbReference>
<dbReference type="CDD" id="cd00198">
    <property type="entry name" value="vWFA"/>
    <property type="match status" value="1"/>
</dbReference>
<dbReference type="InterPro" id="IPR036465">
    <property type="entry name" value="vWFA_dom_sf"/>
</dbReference>
<dbReference type="Proteomes" id="UP001152803">
    <property type="component" value="Unassembled WGS sequence"/>
</dbReference>
<dbReference type="Gene3D" id="3.30.40.10">
    <property type="entry name" value="Zinc/RING finger domain, C3HC4 (zinc finger)"/>
    <property type="match status" value="1"/>
</dbReference>
<evidence type="ECO:0000313" key="4">
    <source>
        <dbReference type="EMBL" id="KAJ8274193.1"/>
    </source>
</evidence>
<dbReference type="InterPro" id="IPR003613">
    <property type="entry name" value="Ubox_domain"/>
</dbReference>
<dbReference type="Pfam" id="PF04564">
    <property type="entry name" value="U-box"/>
    <property type="match status" value="1"/>
</dbReference>
<accession>A0A9Q1I0L2</accession>
<feature type="domain" description="U-box" evidence="3">
    <location>
        <begin position="978"/>
        <end position="1051"/>
    </location>
</feature>
<dbReference type="OrthoDB" id="10069349at2759"/>
<evidence type="ECO:0000313" key="5">
    <source>
        <dbReference type="Proteomes" id="UP001152803"/>
    </source>
</evidence>
<organism evidence="4 5">
    <name type="scientific">Conger conger</name>
    <name type="common">Conger eel</name>
    <name type="synonym">Muraena conger</name>
    <dbReference type="NCBI Taxonomy" id="82655"/>
    <lineage>
        <taxon>Eukaryota</taxon>
        <taxon>Metazoa</taxon>
        <taxon>Chordata</taxon>
        <taxon>Craniata</taxon>
        <taxon>Vertebrata</taxon>
        <taxon>Euteleostomi</taxon>
        <taxon>Actinopterygii</taxon>
        <taxon>Neopterygii</taxon>
        <taxon>Teleostei</taxon>
        <taxon>Anguilliformes</taxon>
        <taxon>Congridae</taxon>
        <taxon>Conger</taxon>
    </lineage>
</organism>
<dbReference type="Pfam" id="PF13519">
    <property type="entry name" value="VWA_2"/>
    <property type="match status" value="1"/>
</dbReference>
<dbReference type="InterPro" id="IPR000608">
    <property type="entry name" value="UBC"/>
</dbReference>
<dbReference type="CDD" id="cd23833">
    <property type="entry name" value="UBCc_ApmR795-like"/>
    <property type="match status" value="1"/>
</dbReference>
<dbReference type="SMART" id="SM00504">
    <property type="entry name" value="Ubox"/>
    <property type="match status" value="1"/>
</dbReference>
<dbReference type="GO" id="GO:0016567">
    <property type="term" value="P:protein ubiquitination"/>
    <property type="evidence" value="ECO:0007669"/>
    <property type="project" value="InterPro"/>
</dbReference>
<dbReference type="PROSITE" id="PS50234">
    <property type="entry name" value="VWFA"/>
    <property type="match status" value="1"/>
</dbReference>
<comment type="caution">
    <text evidence="4">The sequence shown here is derived from an EMBL/GenBank/DDBJ whole genome shotgun (WGS) entry which is preliminary data.</text>
</comment>
<dbReference type="InterPro" id="IPR013083">
    <property type="entry name" value="Znf_RING/FYVE/PHD"/>
</dbReference>
<dbReference type="SMART" id="SM00212">
    <property type="entry name" value="UBCc"/>
    <property type="match status" value="1"/>
</dbReference>
<dbReference type="Gene3D" id="3.10.110.10">
    <property type="entry name" value="Ubiquitin Conjugating Enzyme"/>
    <property type="match status" value="1"/>
</dbReference>
<evidence type="ECO:0000259" key="1">
    <source>
        <dbReference type="PROSITE" id="PS50127"/>
    </source>
</evidence>